<feature type="domain" description="Orn/DAP/Arg decarboxylase 2 N-terminal" evidence="8">
    <location>
        <begin position="30"/>
        <end position="262"/>
    </location>
</feature>
<dbReference type="AlphaFoldDB" id="A0ABD1EXA3"/>
<comment type="cofactor">
    <cofactor evidence="1 7">
        <name>pyridoxal 5'-phosphate</name>
        <dbReference type="ChEBI" id="CHEBI:597326"/>
    </cofactor>
</comment>
<dbReference type="InterPro" id="IPR009006">
    <property type="entry name" value="Ala_racemase/Decarboxylase_C"/>
</dbReference>
<dbReference type="SUPFAM" id="SSF51419">
    <property type="entry name" value="PLP-binding barrel"/>
    <property type="match status" value="1"/>
</dbReference>
<evidence type="ECO:0000313" key="10">
    <source>
        <dbReference type="Proteomes" id="UP001566132"/>
    </source>
</evidence>
<evidence type="ECO:0000256" key="1">
    <source>
        <dbReference type="ARBA" id="ARBA00001933"/>
    </source>
</evidence>
<evidence type="ECO:0000256" key="4">
    <source>
        <dbReference type="ARBA" id="ARBA00023115"/>
    </source>
</evidence>
<comment type="similarity">
    <text evidence="2">Belongs to the Orn/Lys/Arg decarboxylase class-II family.</text>
</comment>
<evidence type="ECO:0000313" key="9">
    <source>
        <dbReference type="EMBL" id="KAL1502041.1"/>
    </source>
</evidence>
<dbReference type="InterPro" id="IPR022644">
    <property type="entry name" value="De-COase2_N"/>
</dbReference>
<dbReference type="Gene3D" id="2.40.37.10">
    <property type="entry name" value="Lyase, Ornithine Decarboxylase, Chain A, domain 1"/>
    <property type="match status" value="1"/>
</dbReference>
<dbReference type="FunFam" id="3.20.20.10:FF:000005">
    <property type="entry name" value="Ornithine decarboxylase"/>
    <property type="match status" value="1"/>
</dbReference>
<evidence type="ECO:0000256" key="5">
    <source>
        <dbReference type="ARBA" id="ARBA00023239"/>
    </source>
</evidence>
<dbReference type="Gene3D" id="3.20.20.10">
    <property type="entry name" value="Alanine racemase"/>
    <property type="match status" value="1"/>
</dbReference>
<dbReference type="PROSITE" id="PS00879">
    <property type="entry name" value="ODR_DC_2_2"/>
    <property type="match status" value="1"/>
</dbReference>
<dbReference type="PRINTS" id="PR01182">
    <property type="entry name" value="ORNDCRBXLASE"/>
</dbReference>
<dbReference type="SUPFAM" id="SSF50621">
    <property type="entry name" value="Alanine racemase C-terminal domain-like"/>
    <property type="match status" value="1"/>
</dbReference>
<dbReference type="InterPro" id="IPR029066">
    <property type="entry name" value="PLP-binding_barrel"/>
</dbReference>
<protein>
    <recommendedName>
        <fullName evidence="8">Orn/DAP/Arg decarboxylase 2 N-terminal domain-containing protein</fullName>
    </recommendedName>
</protein>
<dbReference type="InterPro" id="IPR022657">
    <property type="entry name" value="De-COase2_CS"/>
</dbReference>
<dbReference type="InterPro" id="IPR002433">
    <property type="entry name" value="Orn_de-COase"/>
</dbReference>
<accession>A0ABD1EXA3</accession>
<keyword evidence="4" id="KW-0620">Polyamine biosynthesis</keyword>
<evidence type="ECO:0000256" key="6">
    <source>
        <dbReference type="ARBA" id="ARBA00037173"/>
    </source>
</evidence>
<dbReference type="Proteomes" id="UP001566132">
    <property type="component" value="Unassembled WGS sequence"/>
</dbReference>
<dbReference type="GO" id="GO:0006596">
    <property type="term" value="P:polyamine biosynthetic process"/>
    <property type="evidence" value="ECO:0007669"/>
    <property type="project" value="UniProtKB-KW"/>
</dbReference>
<organism evidence="9 10">
    <name type="scientific">Hypothenemus hampei</name>
    <name type="common">Coffee berry borer</name>
    <dbReference type="NCBI Taxonomy" id="57062"/>
    <lineage>
        <taxon>Eukaryota</taxon>
        <taxon>Metazoa</taxon>
        <taxon>Ecdysozoa</taxon>
        <taxon>Arthropoda</taxon>
        <taxon>Hexapoda</taxon>
        <taxon>Insecta</taxon>
        <taxon>Pterygota</taxon>
        <taxon>Neoptera</taxon>
        <taxon>Endopterygota</taxon>
        <taxon>Coleoptera</taxon>
        <taxon>Polyphaga</taxon>
        <taxon>Cucujiformia</taxon>
        <taxon>Curculionidae</taxon>
        <taxon>Scolytinae</taxon>
        <taxon>Hypothenemus</taxon>
    </lineage>
</organism>
<keyword evidence="3 7" id="KW-0663">Pyridoxal phosphate</keyword>
<dbReference type="PANTHER" id="PTHR11482:SF6">
    <property type="entry name" value="ORNITHINE DECARBOXYLASE 1-RELATED"/>
    <property type="match status" value="1"/>
</dbReference>
<proteinExistence type="inferred from homology"/>
<comment type="caution">
    <text evidence="9">The sequence shown here is derived from an EMBL/GenBank/DDBJ whole genome shotgun (WGS) entry which is preliminary data.</text>
</comment>
<name>A0ABD1EXA3_HYPHA</name>
<feature type="modified residue" description="N6-(pyridoxal phosphate)lysine" evidence="7">
    <location>
        <position position="53"/>
    </location>
</feature>
<dbReference type="EMBL" id="JBDJPC010000005">
    <property type="protein sequence ID" value="KAL1502041.1"/>
    <property type="molecule type" value="Genomic_DNA"/>
</dbReference>
<evidence type="ECO:0000256" key="2">
    <source>
        <dbReference type="ARBA" id="ARBA00008872"/>
    </source>
</evidence>
<dbReference type="Pfam" id="PF02784">
    <property type="entry name" value="Orn_Arg_deC_N"/>
    <property type="match status" value="1"/>
</dbReference>
<gene>
    <name evidence="9" type="ORF">ABEB36_007246</name>
</gene>
<dbReference type="PANTHER" id="PTHR11482">
    <property type="entry name" value="ARGININE/DIAMINOPIMELATE/ORNITHINE DECARBOXYLASE"/>
    <property type="match status" value="1"/>
</dbReference>
<evidence type="ECO:0000259" key="8">
    <source>
        <dbReference type="Pfam" id="PF02784"/>
    </source>
</evidence>
<keyword evidence="5" id="KW-0456">Lyase</keyword>
<reference evidence="9 10" key="1">
    <citation type="submission" date="2024-05" db="EMBL/GenBank/DDBJ databases">
        <title>Genetic variation in Jamaican populations of the coffee berry borer (Hypothenemus hampei).</title>
        <authorList>
            <person name="Errbii M."/>
            <person name="Myrie A."/>
        </authorList>
    </citation>
    <scope>NUCLEOTIDE SEQUENCE [LARGE SCALE GENOMIC DNA]</scope>
    <source>
        <strain evidence="9">JA-Hopewell-2020-01-JO</strain>
        <tissue evidence="9">Whole body</tissue>
    </source>
</reference>
<keyword evidence="10" id="KW-1185">Reference proteome</keyword>
<feature type="active site" description="Proton donor" evidence="7">
    <location>
        <position position="336"/>
    </location>
</feature>
<sequence length="428" mass="47898">MSSKSFDILKTIKHLTKSTDDAFYCICNLSDIYEKYKMWTSVFPDIKPYYAVKCNDDLTALKLLASLGIGFDCASKLEIKKILSLNVDPNKIIYANPNKFIADLQYAVNEEVSLMTFDNECELYKIQKIYPRARLVLRIKSEAIRANYPMGNKFGCDPIEEAPQLLKLAKALNLNVIGISFHVGSGCQEPAAYGRAIANARKVYDYAQTLGYNLSILDIGGGYPGATGTSIVEIADIVKRALNAYFKDVDIQVIAEPGTFFVQSAYTLACNIYALKTLTRKEIDGTKVPHRMYFINDGIFGSFNCVMSYQEEVYPITLDEYPHSKQVSSSIWGPTCDGLDRVVKEISLPEMAIGDWFVFENMGAYTIPLITSFNGFSKPKIYYVIDQNIRSSVKNSDLSIINVCGIEIINEGDTSALRGFLKLYHSII</sequence>
<dbReference type="GO" id="GO:0016829">
    <property type="term" value="F:lyase activity"/>
    <property type="evidence" value="ECO:0007669"/>
    <property type="project" value="UniProtKB-KW"/>
</dbReference>
<evidence type="ECO:0000256" key="3">
    <source>
        <dbReference type="ARBA" id="ARBA00022898"/>
    </source>
</evidence>
<evidence type="ECO:0000256" key="7">
    <source>
        <dbReference type="PIRSR" id="PIRSR600183-50"/>
    </source>
</evidence>
<comment type="function">
    <text evidence="6">Catalyzes the first and rate-limiting step of polyamine biosynthesis that converts ornithine into putrescine, which is the precursor for the polyamines, spermidine and spermine. Polyamines are essential for cell proliferation and are implicated in cellular processes, ranging from DNA replication to apoptosis.</text>
</comment>
<dbReference type="PRINTS" id="PR01179">
    <property type="entry name" value="ODADCRBXLASE"/>
</dbReference>
<dbReference type="InterPro" id="IPR000183">
    <property type="entry name" value="Orn/DAP/Arg_de-COase"/>
</dbReference>
<dbReference type="CDD" id="cd00622">
    <property type="entry name" value="PLPDE_III_ODC"/>
    <property type="match status" value="1"/>
</dbReference>